<dbReference type="RefSeq" id="WP_349804766.1">
    <property type="nucleotide sequence ID" value="NZ_JBEGDP010000011.1"/>
</dbReference>
<feature type="transmembrane region" description="Helical" evidence="2">
    <location>
        <begin position="309"/>
        <end position="327"/>
    </location>
</feature>
<keyword evidence="2" id="KW-1133">Transmembrane helix</keyword>
<gene>
    <name evidence="4" type="ORF">V6R90_11555</name>
</gene>
<keyword evidence="2" id="KW-0812">Transmembrane</keyword>
<keyword evidence="2" id="KW-0472">Membrane</keyword>
<evidence type="ECO:0000313" key="4">
    <source>
        <dbReference type="EMBL" id="MEQ7847914.1"/>
    </source>
</evidence>
<feature type="region of interest" description="Disordered" evidence="1">
    <location>
        <begin position="1"/>
        <end position="44"/>
    </location>
</feature>
<accession>A0ABV1NZK3</accession>
<dbReference type="EC" id="2.3.-.-" evidence="4"/>
<feature type="transmembrane region" description="Helical" evidence="2">
    <location>
        <begin position="336"/>
        <end position="355"/>
    </location>
</feature>
<dbReference type="InterPro" id="IPR050879">
    <property type="entry name" value="Acyltransferase_3"/>
</dbReference>
<dbReference type="GO" id="GO:0016746">
    <property type="term" value="F:acyltransferase activity"/>
    <property type="evidence" value="ECO:0007669"/>
    <property type="project" value="UniProtKB-KW"/>
</dbReference>
<feature type="transmembrane region" description="Helical" evidence="2">
    <location>
        <begin position="133"/>
        <end position="151"/>
    </location>
</feature>
<keyword evidence="4" id="KW-0808">Transferase</keyword>
<feature type="transmembrane region" description="Helical" evidence="2">
    <location>
        <begin position="285"/>
        <end position="303"/>
    </location>
</feature>
<reference evidence="4 5" key="1">
    <citation type="submission" date="2024-02" db="EMBL/GenBank/DDBJ databases">
        <title>Full genome sequence of Nocardioides kribbensis.</title>
        <authorList>
            <person name="Poletto B.L."/>
            <person name="Silva G."/>
            <person name="Galante D."/>
            <person name="Campos K.R."/>
            <person name="Santos M.B.N."/>
            <person name="Sacchi C.T."/>
        </authorList>
    </citation>
    <scope>NUCLEOTIDE SEQUENCE [LARGE SCALE GENOMIC DNA]</scope>
    <source>
        <strain evidence="4 5">O4R</strain>
    </source>
</reference>
<feature type="transmembrane region" description="Helical" evidence="2">
    <location>
        <begin position="191"/>
        <end position="208"/>
    </location>
</feature>
<feature type="transmembrane region" description="Helical" evidence="2">
    <location>
        <begin position="375"/>
        <end position="396"/>
    </location>
</feature>
<dbReference type="Proteomes" id="UP001482520">
    <property type="component" value="Unassembled WGS sequence"/>
</dbReference>
<feature type="compositionally biased region" description="Polar residues" evidence="1">
    <location>
        <begin position="1"/>
        <end position="22"/>
    </location>
</feature>
<keyword evidence="4" id="KW-0012">Acyltransferase</keyword>
<evidence type="ECO:0000256" key="2">
    <source>
        <dbReference type="SAM" id="Phobius"/>
    </source>
</evidence>
<dbReference type="Pfam" id="PF01757">
    <property type="entry name" value="Acyl_transf_3"/>
    <property type="match status" value="1"/>
</dbReference>
<dbReference type="EMBL" id="JBEGDP010000011">
    <property type="protein sequence ID" value="MEQ7847914.1"/>
    <property type="molecule type" value="Genomic_DNA"/>
</dbReference>
<dbReference type="PANTHER" id="PTHR23028">
    <property type="entry name" value="ACETYLTRANSFERASE"/>
    <property type="match status" value="1"/>
</dbReference>
<dbReference type="PANTHER" id="PTHR23028:SF53">
    <property type="entry name" value="ACYL_TRANSF_3 DOMAIN-CONTAINING PROTEIN"/>
    <property type="match status" value="1"/>
</dbReference>
<evidence type="ECO:0000313" key="5">
    <source>
        <dbReference type="Proteomes" id="UP001482520"/>
    </source>
</evidence>
<comment type="caution">
    <text evidence="4">The sequence shown here is derived from an EMBL/GenBank/DDBJ whole genome shotgun (WGS) entry which is preliminary data.</text>
</comment>
<proteinExistence type="predicted"/>
<feature type="transmembrane region" description="Helical" evidence="2">
    <location>
        <begin position="220"/>
        <end position="242"/>
    </location>
</feature>
<organism evidence="4 5">
    <name type="scientific">Nocardioides kribbensis</name>
    <dbReference type="NCBI Taxonomy" id="305517"/>
    <lineage>
        <taxon>Bacteria</taxon>
        <taxon>Bacillati</taxon>
        <taxon>Actinomycetota</taxon>
        <taxon>Actinomycetes</taxon>
        <taxon>Propionibacteriales</taxon>
        <taxon>Nocardioidaceae</taxon>
        <taxon>Nocardioides</taxon>
    </lineage>
</organism>
<keyword evidence="5" id="KW-1185">Reference proteome</keyword>
<feature type="transmembrane region" description="Helical" evidence="2">
    <location>
        <begin position="89"/>
        <end position="112"/>
    </location>
</feature>
<dbReference type="InterPro" id="IPR002656">
    <property type="entry name" value="Acyl_transf_3_dom"/>
</dbReference>
<name>A0ABV1NZK3_9ACTN</name>
<evidence type="ECO:0000259" key="3">
    <source>
        <dbReference type="Pfam" id="PF01757"/>
    </source>
</evidence>
<evidence type="ECO:0000256" key="1">
    <source>
        <dbReference type="SAM" id="MobiDB-lite"/>
    </source>
</evidence>
<protein>
    <submittedName>
        <fullName evidence="4">Acyltransferase</fullName>
        <ecNumber evidence="4">2.3.-.-</ecNumber>
    </submittedName>
</protein>
<feature type="transmembrane region" description="Helical" evidence="2">
    <location>
        <begin position="262"/>
        <end position="278"/>
    </location>
</feature>
<feature type="domain" description="Acyltransferase 3" evidence="3">
    <location>
        <begin position="53"/>
        <end position="395"/>
    </location>
</feature>
<sequence length="434" mass="46748">MSSTLTSRPTAHPDTTQDTSQDAGLATGPTGRTPSQDPVAATASPSSPVYPLGWLRALAALSVVTFHAYQNNRSGPDSAWPFSGIGHQLMGGTDLFVDMFFVLSGLVLWLPIARAAERGVASRSGRTLLYRRMARLLPLYVVLVLLVWSLTNPTFPGHWVDLVTHLTFTHIYSDQYIFWTNGPAWSLAVEFHFYVLVALSVPLVNAGVRRATTRRARLAVATALPAALVVVSPVYLAWAMLAGVPHTDWSTWFSPLSRATDFGLGMGLALLAVAGVRLGGAARGALLALGLVALLALVITRPLSVAGEWWHPLYALAICVALSSIVLHDGPYPSWLSWRPLAWLGGLGYGIYLIHEPVMRFLGSLGLFPDPAPGWRFLVTAVLVAVPSVALAWVSSRTVEAAGQRMLGLMERDGSPRDFYAHLEEPASAGSRRA</sequence>